<accession>A0A9N9SA70</accession>
<name>A0A9N9SA70_9DIPT</name>
<protein>
    <recommendedName>
        <fullName evidence="6">C2H2-type domain-containing protein</fullName>
    </recommendedName>
</protein>
<gene>
    <name evidence="7" type="ORF">CHIRRI_LOCUS15075</name>
</gene>
<dbReference type="PROSITE" id="PS00028">
    <property type="entry name" value="ZINC_FINGER_C2H2_1"/>
    <property type="match status" value="7"/>
</dbReference>
<evidence type="ECO:0000313" key="8">
    <source>
        <dbReference type="Proteomes" id="UP001153620"/>
    </source>
</evidence>
<feature type="domain" description="C2H2-type" evidence="6">
    <location>
        <begin position="389"/>
        <end position="416"/>
    </location>
</feature>
<dbReference type="InterPro" id="IPR013087">
    <property type="entry name" value="Znf_C2H2_type"/>
</dbReference>
<reference evidence="7" key="2">
    <citation type="submission" date="2022-10" db="EMBL/GenBank/DDBJ databases">
        <authorList>
            <consortium name="ENA_rothamsted_submissions"/>
            <consortium name="culmorum"/>
            <person name="King R."/>
        </authorList>
    </citation>
    <scope>NUCLEOTIDE SEQUENCE</scope>
</reference>
<dbReference type="SMART" id="SM00355">
    <property type="entry name" value="ZnF_C2H2"/>
    <property type="match status" value="9"/>
</dbReference>
<dbReference type="Gene3D" id="3.30.160.60">
    <property type="entry name" value="Classic Zinc Finger"/>
    <property type="match status" value="3"/>
</dbReference>
<keyword evidence="1" id="KW-0479">Metal-binding</keyword>
<reference evidence="7" key="1">
    <citation type="submission" date="2022-01" db="EMBL/GenBank/DDBJ databases">
        <authorList>
            <person name="King R."/>
        </authorList>
    </citation>
    <scope>NUCLEOTIDE SEQUENCE</scope>
</reference>
<evidence type="ECO:0000256" key="1">
    <source>
        <dbReference type="ARBA" id="ARBA00022723"/>
    </source>
</evidence>
<dbReference type="PANTHER" id="PTHR24379:SF121">
    <property type="entry name" value="C2H2-TYPE DOMAIN-CONTAINING PROTEIN"/>
    <property type="match status" value="1"/>
</dbReference>
<dbReference type="SUPFAM" id="SSF57667">
    <property type="entry name" value="beta-beta-alpha zinc fingers"/>
    <property type="match status" value="2"/>
</dbReference>
<evidence type="ECO:0000313" key="7">
    <source>
        <dbReference type="EMBL" id="CAG9812270.1"/>
    </source>
</evidence>
<evidence type="ECO:0000256" key="4">
    <source>
        <dbReference type="ARBA" id="ARBA00022833"/>
    </source>
</evidence>
<evidence type="ECO:0000256" key="5">
    <source>
        <dbReference type="PROSITE-ProRule" id="PRU00042"/>
    </source>
</evidence>
<feature type="domain" description="C2H2-type" evidence="6">
    <location>
        <begin position="359"/>
        <end position="388"/>
    </location>
</feature>
<sequence>MSTEEIPLLFTVKKEYCSDDEEDSSQYSGLNHCQQTSTNRSIKNNIKVQTLSYLDIENIKEESDSENEDFIYEKHIQLDNSSNNINQIVKIKEEDEYEFRIVELISLKNEIEDNNRLDSIVEFEDEQKTSFRIEDLNNYEDQGSIDATESQRISLNQFSMKPRIKPSNIIDGNPKLDQSKLEKQNLILHASNRYIQDVSNRNLVPHQDSLSTNIKQEPNDDDSMTSSSVTHLTAFDVSKVITENFIQKEILQNSSKIYEEPLKFDKTCYQKFANLSNILKRSTQNEKLMSRILLKNTSNSPPQQKAIKMQIISKTIRLDKTDLTELPTNVMEKFNLQKHSVNFEKKEGQVINMFKVPYYVCTTCLTVFDTQNNFFMHYKTLHATVEKPFDCWKCVTSFCTWKDLLTHLKCHDEIRSFSCKYCFHPFKFKETLEKHLKTVHVEKVENMSCNVCGRNFDSEKDLLVHSNRHARATQIVINGDRMSTNAVQRNNSIKCIFCPEQFFKNEKLEEHYKTHKALVPMKCRSCGKDVMINPQYIIKNIKMREFKCVECLSPIGYQKSNSEKGSSVSITNGLVKIEKKLEQKASSSKTATTVKLNEPSKLMTKNQERNKMLVKCNVCGIEVGSNVKLFWHMKKHVDKNEFQCSVCHKDFDSREAMVEHCKTQHSTTNVTKCKICNKEFHFVDLETHMKMHRESTLESSSTQTSSFSPKIIRLNSKGEATSSNQIKSNTIDKRLLFGANCPTCKDYVLHTNFISHNQKHDKEKTLKLVQNIQNRRKQEGQIKNSNSDLGNDVKSFKGRKIILKRKPEENNEGEVVKRIKVEQ</sequence>
<dbReference type="EMBL" id="OU895880">
    <property type="protein sequence ID" value="CAG9812270.1"/>
    <property type="molecule type" value="Genomic_DNA"/>
</dbReference>
<keyword evidence="8" id="KW-1185">Reference proteome</keyword>
<dbReference type="PANTHER" id="PTHR24379">
    <property type="entry name" value="KRAB AND ZINC FINGER DOMAIN-CONTAINING"/>
    <property type="match status" value="1"/>
</dbReference>
<keyword evidence="2" id="KW-0677">Repeat</keyword>
<dbReference type="PROSITE" id="PS50157">
    <property type="entry name" value="ZINC_FINGER_C2H2_2"/>
    <property type="match status" value="6"/>
</dbReference>
<dbReference type="Proteomes" id="UP001153620">
    <property type="component" value="Chromosome 4"/>
</dbReference>
<dbReference type="OrthoDB" id="7437528at2759"/>
<keyword evidence="4" id="KW-0862">Zinc</keyword>
<feature type="domain" description="C2H2-type" evidence="6">
    <location>
        <begin position="447"/>
        <end position="474"/>
    </location>
</feature>
<organism evidence="7 8">
    <name type="scientific">Chironomus riparius</name>
    <dbReference type="NCBI Taxonomy" id="315576"/>
    <lineage>
        <taxon>Eukaryota</taxon>
        <taxon>Metazoa</taxon>
        <taxon>Ecdysozoa</taxon>
        <taxon>Arthropoda</taxon>
        <taxon>Hexapoda</taxon>
        <taxon>Insecta</taxon>
        <taxon>Pterygota</taxon>
        <taxon>Neoptera</taxon>
        <taxon>Endopterygota</taxon>
        <taxon>Diptera</taxon>
        <taxon>Nematocera</taxon>
        <taxon>Chironomoidea</taxon>
        <taxon>Chironomidae</taxon>
        <taxon>Chironominae</taxon>
        <taxon>Chironomus</taxon>
    </lineage>
</organism>
<dbReference type="AlphaFoldDB" id="A0A9N9SA70"/>
<dbReference type="GO" id="GO:0008270">
    <property type="term" value="F:zinc ion binding"/>
    <property type="evidence" value="ECO:0007669"/>
    <property type="project" value="UniProtKB-KW"/>
</dbReference>
<keyword evidence="3 5" id="KW-0863">Zinc-finger</keyword>
<dbReference type="InterPro" id="IPR036236">
    <property type="entry name" value="Znf_C2H2_sf"/>
</dbReference>
<feature type="domain" description="C2H2-type" evidence="6">
    <location>
        <begin position="417"/>
        <end position="445"/>
    </location>
</feature>
<evidence type="ECO:0000256" key="2">
    <source>
        <dbReference type="ARBA" id="ARBA00022737"/>
    </source>
</evidence>
<evidence type="ECO:0000259" key="6">
    <source>
        <dbReference type="PROSITE" id="PS50157"/>
    </source>
</evidence>
<evidence type="ECO:0000256" key="3">
    <source>
        <dbReference type="ARBA" id="ARBA00022771"/>
    </source>
</evidence>
<feature type="domain" description="C2H2-type" evidence="6">
    <location>
        <begin position="642"/>
        <end position="670"/>
    </location>
</feature>
<feature type="domain" description="C2H2-type" evidence="6">
    <location>
        <begin position="493"/>
        <end position="520"/>
    </location>
</feature>
<proteinExistence type="predicted"/>